<comment type="caution">
    <text evidence="2">The sequence shown here is derived from an EMBL/GenBank/DDBJ whole genome shotgun (WGS) entry which is preliminary data.</text>
</comment>
<dbReference type="Proteomes" id="UP000095463">
    <property type="component" value="Unassembled WGS sequence"/>
</dbReference>
<protein>
    <submittedName>
        <fullName evidence="2">Uncharacterized protein</fullName>
    </submittedName>
</protein>
<evidence type="ECO:0000256" key="1">
    <source>
        <dbReference type="SAM" id="SignalP"/>
    </source>
</evidence>
<name>A0A1E5XRW7_9HYPH</name>
<dbReference type="AlphaFoldDB" id="A0A1E5XRW7"/>
<dbReference type="OrthoDB" id="7950636at2"/>
<evidence type="ECO:0000313" key="2">
    <source>
        <dbReference type="EMBL" id="OEO31323.1"/>
    </source>
</evidence>
<keyword evidence="3" id="KW-1185">Reference proteome</keyword>
<sequence length="82" mass="8516">MRLVPLTFALCLVSGVALAQELAPLNDLKACRLDAELVSLSFSYDGGACEETGNGSVDLVESGTATVTIPIVSTAESAPCRW</sequence>
<accession>A0A1E5XRW7</accession>
<gene>
    <name evidence="2" type="ORF">VW23_016690</name>
</gene>
<feature type="chain" id="PRO_5009190440" evidence="1">
    <location>
        <begin position="20"/>
        <end position="82"/>
    </location>
</feature>
<organism evidence="2 3">
    <name type="scientific">Devosia insulae DS-56</name>
    <dbReference type="NCBI Taxonomy" id="1116389"/>
    <lineage>
        <taxon>Bacteria</taxon>
        <taxon>Pseudomonadati</taxon>
        <taxon>Pseudomonadota</taxon>
        <taxon>Alphaproteobacteria</taxon>
        <taxon>Hyphomicrobiales</taxon>
        <taxon>Devosiaceae</taxon>
        <taxon>Devosia</taxon>
    </lineage>
</organism>
<dbReference type="RefSeq" id="WP_069909465.1">
    <property type="nucleotide sequence ID" value="NZ_LAJE02000161.1"/>
</dbReference>
<feature type="signal peptide" evidence="1">
    <location>
        <begin position="1"/>
        <end position="19"/>
    </location>
</feature>
<reference evidence="2 3" key="1">
    <citation type="journal article" date="2015" name="Genome Announc.">
        <title>Genome Assemblies of Three Soil-Associated Devosia species: D. insulae, D. limi, and D. soli.</title>
        <authorList>
            <person name="Hassan Y.I."/>
            <person name="Lepp D."/>
            <person name="Zhou T."/>
        </authorList>
    </citation>
    <scope>NUCLEOTIDE SEQUENCE [LARGE SCALE GENOMIC DNA]</scope>
    <source>
        <strain evidence="2 3">DS-56</strain>
    </source>
</reference>
<evidence type="ECO:0000313" key="3">
    <source>
        <dbReference type="Proteomes" id="UP000095463"/>
    </source>
</evidence>
<proteinExistence type="predicted"/>
<keyword evidence="1" id="KW-0732">Signal</keyword>
<dbReference type="EMBL" id="LAJE02000161">
    <property type="protein sequence ID" value="OEO31323.1"/>
    <property type="molecule type" value="Genomic_DNA"/>
</dbReference>